<keyword evidence="6" id="KW-0479">Metal-binding</keyword>
<evidence type="ECO:0000256" key="7">
    <source>
        <dbReference type="ARBA" id="ARBA00022793"/>
    </source>
</evidence>
<keyword evidence="8" id="KW-0862">Zinc</keyword>
<dbReference type="InterPro" id="IPR032465">
    <property type="entry name" value="ACMSD"/>
</dbReference>
<evidence type="ECO:0000256" key="10">
    <source>
        <dbReference type="ARBA" id="ARBA00031120"/>
    </source>
</evidence>
<keyword evidence="7" id="KW-0210">Decarboxylase</keyword>
<proteinExistence type="inferred from homology"/>
<evidence type="ECO:0000256" key="8">
    <source>
        <dbReference type="ARBA" id="ARBA00022833"/>
    </source>
</evidence>
<evidence type="ECO:0000256" key="6">
    <source>
        <dbReference type="ARBA" id="ARBA00022723"/>
    </source>
</evidence>
<evidence type="ECO:0000259" key="11">
    <source>
        <dbReference type="Pfam" id="PF04909"/>
    </source>
</evidence>
<dbReference type="Proteomes" id="UP001212498">
    <property type="component" value="Unassembled WGS sequence"/>
</dbReference>
<dbReference type="Gene3D" id="3.20.20.140">
    <property type="entry name" value="Metal-dependent hydrolases"/>
    <property type="match status" value="1"/>
</dbReference>
<evidence type="ECO:0000256" key="9">
    <source>
        <dbReference type="ARBA" id="ARBA00023239"/>
    </source>
</evidence>
<dbReference type="InterPro" id="IPR006680">
    <property type="entry name" value="Amidohydro-rel"/>
</dbReference>
<evidence type="ECO:0000256" key="5">
    <source>
        <dbReference type="ARBA" id="ARBA00021214"/>
    </source>
</evidence>
<evidence type="ECO:0000256" key="4">
    <source>
        <dbReference type="ARBA" id="ARBA00012365"/>
    </source>
</evidence>
<name>A0ABT4SUI2_9ACTN</name>
<keyword evidence="9" id="KW-0456">Lyase</keyword>
<dbReference type="PANTHER" id="PTHR21240:SF27">
    <property type="entry name" value="2-AMINO-3-CARBOXYMUCONATE-6-SEMIALDEHYDE DECARBOXYLASE"/>
    <property type="match status" value="1"/>
</dbReference>
<keyword evidence="13" id="KW-1185">Reference proteome</keyword>
<feature type="domain" description="Amidohydrolase-related" evidence="11">
    <location>
        <begin position="4"/>
        <end position="322"/>
    </location>
</feature>
<comment type="subunit">
    <text evidence="3">Monomer.</text>
</comment>
<evidence type="ECO:0000313" key="13">
    <source>
        <dbReference type="Proteomes" id="UP001212498"/>
    </source>
</evidence>
<comment type="caution">
    <text evidence="12">The sequence shown here is derived from an EMBL/GenBank/DDBJ whole genome shotgun (WGS) entry which is preliminary data.</text>
</comment>
<sequence length="323" mass="36074">MITDVHTHYVPRGWPHLGWPGAPSLRVESEREAVILVGGAEFRRIRHECWDPRVRLESMDADGVDRQVVSPTPVFFGYDRSPAEGVRIARVFNDLALEICDGDRLIPFCQVPLQDPDLACEELDRCLANGHRGVEIGNHAGDRDLDDDGIVRFLAHCADRGVPVFVHPWDMPSGPRLDRWMARWLVGMPAETHLSILAMILGGVFDRVPDTLRICFAHGGGSFAFWLGRLENAWHRRKDVVGVSERPPSAYLGRFGVDSVVFDERALRLLVDTFGEDHVMLGSDYPYPLGESPAGELVRTAGFLTDGARAKLMRRNAEVFLGC</sequence>
<comment type="similarity">
    <text evidence="2">Belongs to the metallo-dependent hydrolases superfamily. ACMSD family.</text>
</comment>
<dbReference type="Pfam" id="PF04909">
    <property type="entry name" value="Amidohydro_2"/>
    <property type="match status" value="1"/>
</dbReference>
<evidence type="ECO:0000313" key="12">
    <source>
        <dbReference type="EMBL" id="MDA0640929.1"/>
    </source>
</evidence>
<dbReference type="SUPFAM" id="SSF51556">
    <property type="entry name" value="Metallo-dependent hydrolases"/>
    <property type="match status" value="1"/>
</dbReference>
<accession>A0ABT4SUI2</accession>
<gene>
    <name evidence="12" type="ORF">OUY24_09895</name>
</gene>
<comment type="pathway">
    <text evidence="1">Secondary metabolite metabolism; quinolate metabolism.</text>
</comment>
<protein>
    <recommendedName>
        <fullName evidence="5">2-amino-3-carboxymuconate-6-semialdehyde decarboxylase</fullName>
        <ecNumber evidence="4">4.1.1.45</ecNumber>
    </recommendedName>
    <alternativeName>
        <fullName evidence="10">Picolinate carboxylase</fullName>
    </alternativeName>
</protein>
<organism evidence="12 13">
    <name type="scientific">Nonomuraea ferruginea</name>
    <dbReference type="NCBI Taxonomy" id="46174"/>
    <lineage>
        <taxon>Bacteria</taxon>
        <taxon>Bacillati</taxon>
        <taxon>Actinomycetota</taxon>
        <taxon>Actinomycetes</taxon>
        <taxon>Streptosporangiales</taxon>
        <taxon>Streptosporangiaceae</taxon>
        <taxon>Nonomuraea</taxon>
    </lineage>
</organism>
<reference evidence="12 13" key="1">
    <citation type="submission" date="2022-11" db="EMBL/GenBank/DDBJ databases">
        <title>Nonomuraea corallina sp. nov., a new species of the genus Nonomuraea isolated from sea side sediment in Thai sea.</title>
        <authorList>
            <person name="Ngamcharungchit C."/>
            <person name="Matsumoto A."/>
            <person name="Suriyachadkun C."/>
            <person name="Panbangred W."/>
            <person name="Inahashi Y."/>
            <person name="Intra B."/>
        </authorList>
    </citation>
    <scope>NUCLEOTIDE SEQUENCE [LARGE SCALE GENOMIC DNA]</scope>
    <source>
        <strain evidence="12 13">DSM 43553</strain>
    </source>
</reference>
<evidence type="ECO:0000256" key="2">
    <source>
        <dbReference type="ARBA" id="ARBA00005871"/>
    </source>
</evidence>
<dbReference type="InterPro" id="IPR032466">
    <property type="entry name" value="Metal_Hydrolase"/>
</dbReference>
<dbReference type="RefSeq" id="WP_271275979.1">
    <property type="nucleotide sequence ID" value="NZ_BAABFD010000004.1"/>
</dbReference>
<evidence type="ECO:0000256" key="1">
    <source>
        <dbReference type="ARBA" id="ARBA00005079"/>
    </source>
</evidence>
<dbReference type="EC" id="4.1.1.45" evidence="4"/>
<dbReference type="PANTHER" id="PTHR21240">
    <property type="entry name" value="2-AMINO-3-CARBOXYLMUCONATE-6-SEMIALDEHYDE DECARBOXYLASE"/>
    <property type="match status" value="1"/>
</dbReference>
<dbReference type="EMBL" id="JAPNUD010000018">
    <property type="protein sequence ID" value="MDA0640929.1"/>
    <property type="molecule type" value="Genomic_DNA"/>
</dbReference>
<evidence type="ECO:0000256" key="3">
    <source>
        <dbReference type="ARBA" id="ARBA00011245"/>
    </source>
</evidence>